<feature type="compositionally biased region" description="Basic and acidic residues" evidence="1">
    <location>
        <begin position="182"/>
        <end position="197"/>
    </location>
</feature>
<protein>
    <recommendedName>
        <fullName evidence="4">Zinc knuckle CX2CX4HX4C domain-containing protein</fullName>
    </recommendedName>
</protein>
<name>A0AAV9KLA3_9SOLN</name>
<organism evidence="2 3">
    <name type="scientific">Solanum pinnatisectum</name>
    <name type="common">tansyleaf nightshade</name>
    <dbReference type="NCBI Taxonomy" id="50273"/>
    <lineage>
        <taxon>Eukaryota</taxon>
        <taxon>Viridiplantae</taxon>
        <taxon>Streptophyta</taxon>
        <taxon>Embryophyta</taxon>
        <taxon>Tracheophyta</taxon>
        <taxon>Spermatophyta</taxon>
        <taxon>Magnoliopsida</taxon>
        <taxon>eudicotyledons</taxon>
        <taxon>Gunneridae</taxon>
        <taxon>Pentapetalae</taxon>
        <taxon>asterids</taxon>
        <taxon>lamiids</taxon>
        <taxon>Solanales</taxon>
        <taxon>Solanaceae</taxon>
        <taxon>Solanoideae</taxon>
        <taxon>Solaneae</taxon>
        <taxon>Solanum</taxon>
    </lineage>
</organism>
<feature type="compositionally biased region" description="Acidic residues" evidence="1">
    <location>
        <begin position="285"/>
        <end position="296"/>
    </location>
</feature>
<dbReference type="AlphaFoldDB" id="A0AAV9KLA3"/>
<evidence type="ECO:0000313" key="3">
    <source>
        <dbReference type="Proteomes" id="UP001311915"/>
    </source>
</evidence>
<comment type="caution">
    <text evidence="2">The sequence shown here is derived from an EMBL/GenBank/DDBJ whole genome shotgun (WGS) entry which is preliminary data.</text>
</comment>
<dbReference type="PANTHER" id="PTHR31286:SF179">
    <property type="entry name" value="RNASE H TYPE-1 DOMAIN-CONTAINING PROTEIN"/>
    <property type="match status" value="1"/>
</dbReference>
<sequence length="342" mass="39045">MATIVGKPLQVDLATKNKTRPSCARVKVEVDLLGEFPRRINIGMRKKTGEIKEKWITIKYDHIPKYCKNCGDFQEQHKKSYPQRGRVHFKGRMEQVWNPKQEQQKDRIVTVTNKFGALEDNNDTGVGERNTGGNDLKLGGDNTGDKEQHEEQPFNIKQKEDETTGEHGESQKIVARTNKQQYRQEDNMLTDTQEHGVRTPGSSNSHTKEGTTQKAYTSHSQAVSRAENEHESSGSAYCCNGRKEDSVRDTVDGRMEQENKWVLTTQKAPKIHQLSQLEIEKKLQEEEDDNMEEIIEDISRKRDLSIEQSGKLQGKNKEGVRQSEMLSYVNTKSRKGPTSISQ</sequence>
<proteinExistence type="predicted"/>
<evidence type="ECO:0000256" key="1">
    <source>
        <dbReference type="SAM" id="MobiDB-lite"/>
    </source>
</evidence>
<reference evidence="2 3" key="1">
    <citation type="submission" date="2023-10" db="EMBL/GenBank/DDBJ databases">
        <title>Genome-Wide Identification Analysis in wild type Solanum Pinnatisectum Reveals Some Genes Defensing Phytophthora Infestans.</title>
        <authorList>
            <person name="Sun C."/>
        </authorList>
    </citation>
    <scope>NUCLEOTIDE SEQUENCE [LARGE SCALE GENOMIC DNA]</scope>
    <source>
        <strain evidence="2">LQN</strain>
        <tissue evidence="2">Leaf</tissue>
    </source>
</reference>
<feature type="compositionally biased region" description="Polar residues" evidence="1">
    <location>
        <begin position="212"/>
        <end position="223"/>
    </location>
</feature>
<feature type="region of interest" description="Disordered" evidence="1">
    <location>
        <begin position="116"/>
        <end position="242"/>
    </location>
</feature>
<evidence type="ECO:0008006" key="4">
    <source>
        <dbReference type="Google" id="ProtNLM"/>
    </source>
</evidence>
<dbReference type="PANTHER" id="PTHR31286">
    <property type="entry name" value="GLYCINE-RICH CELL WALL STRUCTURAL PROTEIN 1.8-LIKE"/>
    <property type="match status" value="1"/>
</dbReference>
<feature type="compositionally biased region" description="Basic and acidic residues" evidence="1">
    <location>
        <begin position="143"/>
        <end position="170"/>
    </location>
</feature>
<keyword evidence="3" id="KW-1185">Reference proteome</keyword>
<evidence type="ECO:0000313" key="2">
    <source>
        <dbReference type="EMBL" id="KAK4714091.1"/>
    </source>
</evidence>
<dbReference type="Proteomes" id="UP001311915">
    <property type="component" value="Unassembled WGS sequence"/>
</dbReference>
<dbReference type="EMBL" id="JAWPEI010000010">
    <property type="protein sequence ID" value="KAK4714091.1"/>
    <property type="molecule type" value="Genomic_DNA"/>
</dbReference>
<accession>A0AAV9KLA3</accession>
<gene>
    <name evidence="2" type="ORF">R3W88_019998</name>
</gene>
<feature type="region of interest" description="Disordered" evidence="1">
    <location>
        <begin position="285"/>
        <end position="342"/>
    </location>
</feature>
<feature type="compositionally biased region" description="Polar residues" evidence="1">
    <location>
        <begin position="324"/>
        <end position="342"/>
    </location>
</feature>
<dbReference type="InterPro" id="IPR040256">
    <property type="entry name" value="At4g02000-like"/>
</dbReference>